<evidence type="ECO:0000256" key="5">
    <source>
        <dbReference type="ARBA" id="ARBA00023242"/>
    </source>
</evidence>
<keyword evidence="3" id="KW-0238">DNA-binding</keyword>
<reference evidence="8" key="2">
    <citation type="submission" date="2023-06" db="EMBL/GenBank/DDBJ databases">
        <authorList>
            <person name="Ma L."/>
            <person name="Liu K.-W."/>
            <person name="Li Z."/>
            <person name="Hsiao Y.-Y."/>
            <person name="Qi Y."/>
            <person name="Fu T."/>
            <person name="Tang G."/>
            <person name="Zhang D."/>
            <person name="Sun W.-H."/>
            <person name="Liu D.-K."/>
            <person name="Li Y."/>
            <person name="Chen G.-Z."/>
            <person name="Liu X.-D."/>
            <person name="Liao X.-Y."/>
            <person name="Jiang Y.-T."/>
            <person name="Yu X."/>
            <person name="Hao Y."/>
            <person name="Huang J."/>
            <person name="Zhao X.-W."/>
            <person name="Ke S."/>
            <person name="Chen Y.-Y."/>
            <person name="Wu W.-L."/>
            <person name="Hsu J.-L."/>
            <person name="Lin Y.-F."/>
            <person name="Huang M.-D."/>
            <person name="Li C.-Y."/>
            <person name="Huang L."/>
            <person name="Wang Z.-W."/>
            <person name="Zhao X."/>
            <person name="Zhong W.-Y."/>
            <person name="Peng D.-H."/>
            <person name="Ahmad S."/>
            <person name="Lan S."/>
            <person name="Zhang J.-S."/>
            <person name="Tsai W.-C."/>
            <person name="Van De Peer Y."/>
            <person name="Liu Z.-J."/>
        </authorList>
    </citation>
    <scope>NUCLEOTIDE SEQUENCE</scope>
    <source>
        <strain evidence="8">CP</strain>
        <tissue evidence="8">Leaves</tissue>
    </source>
</reference>
<comment type="subcellular location">
    <subcellularLocation>
        <location evidence="1">Nucleus</location>
    </subcellularLocation>
</comment>
<organism evidence="8 9">
    <name type="scientific">Acorus calamus</name>
    <name type="common">Sweet flag</name>
    <dbReference type="NCBI Taxonomy" id="4465"/>
    <lineage>
        <taxon>Eukaryota</taxon>
        <taxon>Viridiplantae</taxon>
        <taxon>Streptophyta</taxon>
        <taxon>Embryophyta</taxon>
        <taxon>Tracheophyta</taxon>
        <taxon>Spermatophyta</taxon>
        <taxon>Magnoliopsida</taxon>
        <taxon>Liliopsida</taxon>
        <taxon>Acoraceae</taxon>
        <taxon>Acorus</taxon>
    </lineage>
</organism>
<dbReference type="SUPFAM" id="SSF54171">
    <property type="entry name" value="DNA-binding domain"/>
    <property type="match status" value="2"/>
</dbReference>
<evidence type="ECO:0000256" key="1">
    <source>
        <dbReference type="ARBA" id="ARBA00004123"/>
    </source>
</evidence>
<feature type="domain" description="MBD" evidence="7">
    <location>
        <begin position="75"/>
        <end position="149"/>
    </location>
</feature>
<dbReference type="Proteomes" id="UP001180020">
    <property type="component" value="Unassembled WGS sequence"/>
</dbReference>
<dbReference type="PANTHER" id="PTHR34067:SF20">
    <property type="entry name" value="OS08G0206700 PROTEIN"/>
    <property type="match status" value="1"/>
</dbReference>
<gene>
    <name evidence="8" type="ORF">QJS10_CPA08g00563</name>
</gene>
<dbReference type="InterPro" id="IPR001739">
    <property type="entry name" value="Methyl_CpG_DNA-bd"/>
</dbReference>
<dbReference type="InterPro" id="IPR016177">
    <property type="entry name" value="DNA-bd_dom_sf"/>
</dbReference>
<feature type="compositionally biased region" description="Basic and acidic residues" evidence="6">
    <location>
        <begin position="183"/>
        <end position="195"/>
    </location>
</feature>
<evidence type="ECO:0000313" key="8">
    <source>
        <dbReference type="EMBL" id="KAK1309886.1"/>
    </source>
</evidence>
<feature type="compositionally biased region" description="Polar residues" evidence="6">
    <location>
        <begin position="381"/>
        <end position="392"/>
    </location>
</feature>
<sequence>MATQDKPEWLPDEWMVEVRRRSSGREYKIYVDPVTGYKFYSKPQVCRHLNIGDLEISSDKQNKTIGGICSSDIVTSQFEHSPDGLPPGWIKQTKVRPHSPQKKDQYYIDPVNGYIFRSRKAVFDYLDTGKIVGKVYKSKRENDVNSVDNKLSHSDAVERQNVHGSTARRCLFPDRGSNSSGKSMKDNCEPPKEESVSYGQSTKMELTDAKLPEIVNEDSSQIENISSMVVVREASSLSPVKQTNKPCNENRTNSTSPSDEPAVRVLIIDLTEERPLPESCQVEDQKPVEVAKDELSQSKIKQLEDPVGEKSFHSSLKATNENLSPADGVKRQRKRKDKLLISGPRRASKRLAGIEAELAPDFTISNRALPKGGGARRMSQPKFTPSSEPGPSSLTLSFEKVMDDQSSLENQLVMGDTLGSPFTFPFGDSWLDPCIEFAFKTLTGAAPVFEDVSVIEDFFNQHLDLAQVTGSRNSHVHNGSQKANMYQVEVQMQGQQSISTVIHSGGKSNGEY</sequence>
<reference evidence="8" key="1">
    <citation type="journal article" date="2023" name="Nat. Commun.">
        <title>Diploid and tetraploid genomes of Acorus and the evolution of monocots.</title>
        <authorList>
            <person name="Ma L."/>
            <person name="Liu K.W."/>
            <person name="Li Z."/>
            <person name="Hsiao Y.Y."/>
            <person name="Qi Y."/>
            <person name="Fu T."/>
            <person name="Tang G.D."/>
            <person name="Zhang D."/>
            <person name="Sun W.H."/>
            <person name="Liu D.K."/>
            <person name="Li Y."/>
            <person name="Chen G.Z."/>
            <person name="Liu X.D."/>
            <person name="Liao X.Y."/>
            <person name="Jiang Y.T."/>
            <person name="Yu X."/>
            <person name="Hao Y."/>
            <person name="Huang J."/>
            <person name="Zhao X.W."/>
            <person name="Ke S."/>
            <person name="Chen Y.Y."/>
            <person name="Wu W.L."/>
            <person name="Hsu J.L."/>
            <person name="Lin Y.F."/>
            <person name="Huang M.D."/>
            <person name="Li C.Y."/>
            <person name="Huang L."/>
            <person name="Wang Z.W."/>
            <person name="Zhao X."/>
            <person name="Zhong W.Y."/>
            <person name="Peng D.H."/>
            <person name="Ahmad S."/>
            <person name="Lan S."/>
            <person name="Zhang J.S."/>
            <person name="Tsai W.C."/>
            <person name="Van de Peer Y."/>
            <person name="Liu Z.J."/>
        </authorList>
    </citation>
    <scope>NUCLEOTIDE SEQUENCE</scope>
    <source>
        <strain evidence="8">CP</strain>
    </source>
</reference>
<feature type="compositionally biased region" description="Polar residues" evidence="6">
    <location>
        <begin position="236"/>
        <end position="258"/>
    </location>
</feature>
<evidence type="ECO:0000259" key="7">
    <source>
        <dbReference type="PROSITE" id="PS50982"/>
    </source>
</evidence>
<name>A0AAV9E9M9_ACOCL</name>
<evidence type="ECO:0000256" key="2">
    <source>
        <dbReference type="ARBA" id="ARBA00023015"/>
    </source>
</evidence>
<evidence type="ECO:0000256" key="4">
    <source>
        <dbReference type="ARBA" id="ARBA00023163"/>
    </source>
</evidence>
<evidence type="ECO:0000313" key="9">
    <source>
        <dbReference type="Proteomes" id="UP001180020"/>
    </source>
</evidence>
<keyword evidence="9" id="KW-1185">Reference proteome</keyword>
<dbReference type="Gene3D" id="3.30.890.10">
    <property type="entry name" value="Methyl-cpg-binding Protein 2, Chain A"/>
    <property type="match status" value="2"/>
</dbReference>
<keyword evidence="4" id="KW-0804">Transcription</keyword>
<evidence type="ECO:0000256" key="6">
    <source>
        <dbReference type="SAM" id="MobiDB-lite"/>
    </source>
</evidence>
<comment type="caution">
    <text evidence="8">The sequence shown here is derived from an EMBL/GenBank/DDBJ whole genome shotgun (WGS) entry which is preliminary data.</text>
</comment>
<feature type="region of interest" description="Disordered" evidence="6">
    <location>
        <begin position="305"/>
        <end position="337"/>
    </location>
</feature>
<feature type="region of interest" description="Disordered" evidence="6">
    <location>
        <begin position="158"/>
        <end position="201"/>
    </location>
</feature>
<evidence type="ECO:0000256" key="3">
    <source>
        <dbReference type="ARBA" id="ARBA00023125"/>
    </source>
</evidence>
<dbReference type="GO" id="GO:0005634">
    <property type="term" value="C:nucleus"/>
    <property type="evidence" value="ECO:0007669"/>
    <property type="project" value="UniProtKB-SubCell"/>
</dbReference>
<keyword evidence="5" id="KW-0539">Nucleus</keyword>
<dbReference type="AlphaFoldDB" id="A0AAV9E9M9"/>
<dbReference type="EMBL" id="JAUJYO010000008">
    <property type="protein sequence ID" value="KAK1309886.1"/>
    <property type="molecule type" value="Genomic_DNA"/>
</dbReference>
<dbReference type="GO" id="GO:0003677">
    <property type="term" value="F:DNA binding"/>
    <property type="evidence" value="ECO:0007669"/>
    <property type="project" value="UniProtKB-KW"/>
</dbReference>
<protein>
    <recommendedName>
        <fullName evidence="7">MBD domain-containing protein</fullName>
    </recommendedName>
</protein>
<dbReference type="InterPro" id="IPR038945">
    <property type="entry name" value="MBD13-like"/>
</dbReference>
<proteinExistence type="predicted"/>
<feature type="domain" description="MBD" evidence="7">
    <location>
        <begin position="1"/>
        <end position="65"/>
    </location>
</feature>
<accession>A0AAV9E9M9</accession>
<dbReference type="PROSITE" id="PS50982">
    <property type="entry name" value="MBD"/>
    <property type="match status" value="2"/>
</dbReference>
<dbReference type="Pfam" id="PF01429">
    <property type="entry name" value="MBD"/>
    <property type="match status" value="1"/>
</dbReference>
<keyword evidence="2" id="KW-0805">Transcription regulation</keyword>
<feature type="region of interest" description="Disordered" evidence="6">
    <location>
        <begin position="236"/>
        <end position="259"/>
    </location>
</feature>
<dbReference type="PANTHER" id="PTHR34067">
    <property type="entry name" value="OS04G0193200 PROTEIN"/>
    <property type="match status" value="1"/>
</dbReference>
<feature type="region of interest" description="Disordered" evidence="6">
    <location>
        <begin position="367"/>
        <end position="392"/>
    </location>
</feature>
<feature type="compositionally biased region" description="Polar residues" evidence="6">
    <location>
        <begin position="313"/>
        <end position="323"/>
    </location>
</feature>